<evidence type="ECO:0000313" key="2">
    <source>
        <dbReference type="EMBL" id="RZD18156.1"/>
    </source>
</evidence>
<dbReference type="PANTHER" id="PTHR31956:SF1">
    <property type="entry name" value="NON-SPECIFIC PHOSPHOLIPASE C1"/>
    <property type="match status" value="1"/>
</dbReference>
<dbReference type="PANTHER" id="PTHR31956">
    <property type="entry name" value="NON-SPECIFIC PHOSPHOLIPASE C4-RELATED"/>
    <property type="match status" value="1"/>
</dbReference>
<organism evidence="2 3">
    <name type="scientific">Candidatus Acididesulfobacter diazotrophicus</name>
    <dbReference type="NCBI Taxonomy" id="2597226"/>
    <lineage>
        <taxon>Bacteria</taxon>
        <taxon>Deltaproteobacteria</taxon>
        <taxon>Candidatus Acidulodesulfobacterales</taxon>
        <taxon>Candidatus Acididesulfobacter</taxon>
    </lineage>
</organism>
<evidence type="ECO:0000256" key="1">
    <source>
        <dbReference type="ARBA" id="ARBA00022801"/>
    </source>
</evidence>
<dbReference type="InterPro" id="IPR007312">
    <property type="entry name" value="Phosphoesterase"/>
</dbReference>
<reference evidence="2 3" key="1">
    <citation type="journal article" date="2019" name="ISME J.">
        <title>Insights into ecological role of a new deltaproteobacterial order Candidatus Acidulodesulfobacterales by metagenomics and metatranscriptomics.</title>
        <authorList>
            <person name="Tan S."/>
            <person name="Liu J."/>
            <person name="Fang Y."/>
            <person name="Hedlund B.P."/>
            <person name="Lian Z.H."/>
            <person name="Huang L.Y."/>
            <person name="Li J.T."/>
            <person name="Huang L.N."/>
            <person name="Li W.J."/>
            <person name="Jiang H.C."/>
            <person name="Dong H.L."/>
            <person name="Shu W.S."/>
        </authorList>
    </citation>
    <scope>NUCLEOTIDE SEQUENCE [LARGE SCALE GENOMIC DNA]</scope>
    <source>
        <strain evidence="2">AP1</strain>
    </source>
</reference>
<protein>
    <recommendedName>
        <fullName evidence="4">Phospholipase C</fullName>
    </recommendedName>
</protein>
<keyword evidence="1" id="KW-0378">Hydrolase</keyword>
<dbReference type="EMBL" id="SGBB01000013">
    <property type="protein sequence ID" value="RZD18156.1"/>
    <property type="molecule type" value="Genomic_DNA"/>
</dbReference>
<dbReference type="GO" id="GO:0042578">
    <property type="term" value="F:phosphoric ester hydrolase activity"/>
    <property type="evidence" value="ECO:0007669"/>
    <property type="project" value="UniProtKB-ARBA"/>
</dbReference>
<gene>
    <name evidence="2" type="ORF">EVG15_07440</name>
</gene>
<dbReference type="Gene3D" id="3.40.720.10">
    <property type="entry name" value="Alkaline Phosphatase, subunit A"/>
    <property type="match status" value="2"/>
</dbReference>
<dbReference type="CDD" id="cd16013">
    <property type="entry name" value="AcpA"/>
    <property type="match status" value="1"/>
</dbReference>
<comment type="caution">
    <text evidence="2">The sequence shown here is derived from an EMBL/GenBank/DDBJ whole genome shotgun (WGS) entry which is preliminary data.</text>
</comment>
<evidence type="ECO:0008006" key="4">
    <source>
        <dbReference type="Google" id="ProtNLM"/>
    </source>
</evidence>
<dbReference type="InterPro" id="IPR017850">
    <property type="entry name" value="Alkaline_phosphatase_core_sf"/>
</dbReference>
<accession>A0A519BLN8</accession>
<evidence type="ECO:0000313" key="3">
    <source>
        <dbReference type="Proteomes" id="UP000319296"/>
    </source>
</evidence>
<name>A0A519BLN8_9DELT</name>
<dbReference type="AlphaFoldDB" id="A0A519BLN8"/>
<dbReference type="Pfam" id="PF04185">
    <property type="entry name" value="Phosphoesterase"/>
    <property type="match status" value="1"/>
</dbReference>
<dbReference type="Proteomes" id="UP000319296">
    <property type="component" value="Unassembled WGS sequence"/>
</dbReference>
<sequence length="414" mass="48001">MAIVYVIGLIKINFNFNMEFIMNRRDFIKIGAAGLLGSVVADNLITKNANAKMNDAETDTAKSKFKKPEHVVLIMQENRSFDHYFGMMDATINGQPKRVLELGITDGMGGSIKPYNLGFQYVTPNHVDPNHSWRALHTIYNKGKMDGYFLNGINQPIDDYKVIMGYYDTKKALTPYYYYAKNYTLCQNYFHSIMAPTQPNRLYQIAAQSNGHITDMKPKKPYEFPTIFNKLEEAKISWKIYVEGWPNPKKYIHHWVPVIWFESFMKNKKLWNKIRPAAEYFEDIKKETLPKFSWLVPDFKHSEHPPADVKTGMIYTVSRIEALRKSPLFSKSVIFLNWDECGGFYDHVVPPIVDYYGLGLRVGCIIISPFAKKGYISNVRHEHTSILKYVENLWGIDPLTDRDKYANGFEDVFI</sequence>
<proteinExistence type="predicted"/>